<dbReference type="EMBL" id="VYKJ01000017">
    <property type="protein sequence ID" value="KAA8995765.1"/>
    <property type="molecule type" value="Genomic_DNA"/>
</dbReference>
<dbReference type="OrthoDB" id="6467024at2"/>
<evidence type="ECO:0000313" key="1">
    <source>
        <dbReference type="EMBL" id="KAA8995765.1"/>
    </source>
</evidence>
<sequence>MNIVPENSIIVSDIAGNTLKLRVLGDDSIKKMKLIGFLHSDGFMVKTVSNENEKLYLIKELVNADALFSFGYGWYPSAVMDFYKEKGIYKGKYKFISWSDPNHYQIKEK</sequence>
<name>A0A5J5FRX8_9GAMM</name>
<accession>A0A5J5FRX8</accession>
<protein>
    <submittedName>
        <fullName evidence="1">Uncharacterized protein</fullName>
    </submittedName>
</protein>
<dbReference type="RefSeq" id="WP_150437442.1">
    <property type="nucleotide sequence ID" value="NZ_VYKJ01000017.1"/>
</dbReference>
<gene>
    <name evidence="1" type="ORF">FJU30_23745</name>
</gene>
<comment type="caution">
    <text evidence="1">The sequence shown here is derived from an EMBL/GenBank/DDBJ whole genome shotgun (WGS) entry which is preliminary data.</text>
</comment>
<evidence type="ECO:0000313" key="2">
    <source>
        <dbReference type="Proteomes" id="UP000335415"/>
    </source>
</evidence>
<keyword evidence="2" id="KW-1185">Reference proteome</keyword>
<organism evidence="1 2">
    <name type="scientific">Affinibrenneria salicis</name>
    <dbReference type="NCBI Taxonomy" id="2590031"/>
    <lineage>
        <taxon>Bacteria</taxon>
        <taxon>Pseudomonadati</taxon>
        <taxon>Pseudomonadota</taxon>
        <taxon>Gammaproteobacteria</taxon>
        <taxon>Enterobacterales</taxon>
        <taxon>Pectobacteriaceae</taxon>
        <taxon>Affinibrenneria</taxon>
    </lineage>
</organism>
<dbReference type="AlphaFoldDB" id="A0A5J5FRX8"/>
<proteinExistence type="predicted"/>
<dbReference type="Proteomes" id="UP000335415">
    <property type="component" value="Unassembled WGS sequence"/>
</dbReference>
<reference evidence="1 2" key="1">
    <citation type="submission" date="2019-09" db="EMBL/GenBank/DDBJ databases">
        <authorList>
            <person name="Li Y."/>
        </authorList>
    </citation>
    <scope>NUCLEOTIDE SEQUENCE [LARGE SCALE GENOMIC DNA]</scope>
    <source>
        <strain evidence="1 2">L3-3HA</strain>
    </source>
</reference>